<dbReference type="InterPro" id="IPR049452">
    <property type="entry name" value="Anoctamin_TM"/>
</dbReference>
<feature type="transmembrane region" description="Helical" evidence="1">
    <location>
        <begin position="77"/>
        <end position="97"/>
    </location>
</feature>
<dbReference type="VEuPathDB" id="GiardiaDB:GMRT_13287"/>
<name>A0A4Z1T1L4_GIAMU</name>
<feature type="transmembrane region" description="Helical" evidence="1">
    <location>
        <begin position="594"/>
        <end position="621"/>
    </location>
</feature>
<accession>A0A4Z1T1L4</accession>
<proteinExistence type="predicted"/>
<feature type="domain" description="Anoctamin transmembrane" evidence="2">
    <location>
        <begin position="319"/>
        <end position="427"/>
    </location>
</feature>
<reference evidence="3 4" key="1">
    <citation type="submission" date="2019-05" db="EMBL/GenBank/DDBJ databases">
        <title>The compact genome of Giardia muris reveals important steps in the evolution of intestinal protozoan parasites.</title>
        <authorList>
            <person name="Xu F."/>
            <person name="Jimenez-Gonzalez A."/>
            <person name="Einarsson E."/>
            <person name="Astvaldsson A."/>
            <person name="Peirasmaki D."/>
            <person name="Eckmann L."/>
            <person name="Andersson J.O."/>
            <person name="Svard S.G."/>
            <person name="Jerlstrom-Hultqvist J."/>
        </authorList>
    </citation>
    <scope>NUCLEOTIDE SEQUENCE [LARGE SCALE GENOMIC DNA]</scope>
    <source>
        <strain evidence="3 4">Roberts-Thomson</strain>
    </source>
</reference>
<dbReference type="GO" id="GO:0005886">
    <property type="term" value="C:plasma membrane"/>
    <property type="evidence" value="ECO:0007669"/>
    <property type="project" value="TreeGrafter"/>
</dbReference>
<dbReference type="PANTHER" id="PTHR13018">
    <property type="entry name" value="PROBABLE MEMBRANE PROTEIN DUF221-RELATED"/>
    <property type="match status" value="1"/>
</dbReference>
<feature type="transmembrane region" description="Helical" evidence="1">
    <location>
        <begin position="37"/>
        <end position="57"/>
    </location>
</feature>
<dbReference type="EMBL" id="VDLU01000005">
    <property type="protein sequence ID" value="TNJ26251.1"/>
    <property type="molecule type" value="Genomic_DNA"/>
</dbReference>
<dbReference type="GO" id="GO:0005227">
    <property type="term" value="F:calcium-activated cation channel activity"/>
    <property type="evidence" value="ECO:0007669"/>
    <property type="project" value="InterPro"/>
</dbReference>
<feature type="transmembrane region" description="Helical" evidence="1">
    <location>
        <begin position="466"/>
        <end position="488"/>
    </location>
</feature>
<dbReference type="Proteomes" id="UP000315496">
    <property type="component" value="Chromosome 5"/>
</dbReference>
<gene>
    <name evidence="3" type="ORF">GMRT_13287</name>
</gene>
<evidence type="ECO:0000313" key="4">
    <source>
        <dbReference type="Proteomes" id="UP000315496"/>
    </source>
</evidence>
<evidence type="ECO:0000259" key="2">
    <source>
        <dbReference type="Pfam" id="PF04547"/>
    </source>
</evidence>
<dbReference type="AlphaFoldDB" id="A0A4Z1T1L4"/>
<keyword evidence="1 3" id="KW-0812">Transmembrane</keyword>
<keyword evidence="4" id="KW-1185">Reference proteome</keyword>
<feature type="transmembrane region" description="Helical" evidence="1">
    <location>
        <begin position="257"/>
        <end position="277"/>
    </location>
</feature>
<keyword evidence="1" id="KW-0472">Membrane</keyword>
<feature type="transmembrane region" description="Helical" evidence="1">
    <location>
        <begin position="529"/>
        <end position="549"/>
    </location>
</feature>
<keyword evidence="1" id="KW-1133">Transmembrane helix</keyword>
<dbReference type="Pfam" id="PF04547">
    <property type="entry name" value="Anoctamin"/>
    <property type="match status" value="1"/>
</dbReference>
<dbReference type="InterPro" id="IPR045122">
    <property type="entry name" value="Csc1-like"/>
</dbReference>
<evidence type="ECO:0000256" key="1">
    <source>
        <dbReference type="SAM" id="Phobius"/>
    </source>
</evidence>
<sequence>MGDRNVGSLPIRSSLDAIERRFGFDIMFFHFILREMLLFLCFYGVGNLITVILFGTMDFLPASSPLAAKVNAVAGSYLYGAGQFVVQLVLCSCFVVFNKYALLARRRFSEACWHADEDVSEYSVLILNVRKHWADRDLIQHIEKSVRRLEEQAIVRIPLAHKNLPIIAHFERVSDPHLYDLRLRLASLQRELYMVINERGDGLAYDGRKAFRCLRALHLIRVWQRFGAFRDLEYYNWQLERYREQIRRRRERVERRGCLVPDVVVVTFSLSAVRHAVVESFKRPSCCSSLRFDRTTLAVRPAPKVSDLIWSNLHRSSFNTFLCSVGTMVACLCITALVFALILLLRGFQRHIAYTTNSGVLTLFLNAAIYLIIFACDFIFRPVLSLLVGLEGHHTHSAKESSYMFRYFIYTFFNRLTPLYSRQIYQTSPDTGRGFLNIIEYTSYWRWGGDSPGRDMLVYMVLNNLLYNPMLLVSNALSWSLLSCTNVFTRKSQGRSTTTLGFVLRYSVLYSQLATVVFYVVAYSYAHPVLIPLGIVYLLINDLISRYLLFRVSRMPPRLSGILANKFCRYLLPFGSLFVALCLAQGSLEISSNPVLYFGLSLGTIVVLQLGLNSHLINLILRRCKLYKRAAVINSMVSDKELAIIEKLRQMPPYDLERQGSYIPNVELSFSLDDLADLNAHLHGPLGREGDSSSLLVV</sequence>
<comment type="caution">
    <text evidence="3">The sequence shown here is derived from an EMBL/GenBank/DDBJ whole genome shotgun (WGS) entry which is preliminary data.</text>
</comment>
<feature type="transmembrane region" description="Helical" evidence="1">
    <location>
        <begin position="360"/>
        <end position="380"/>
    </location>
</feature>
<dbReference type="PANTHER" id="PTHR13018:SF147">
    <property type="entry name" value="TRANSMEMBRANE PROTEIN"/>
    <property type="match status" value="1"/>
</dbReference>
<evidence type="ECO:0000313" key="3">
    <source>
        <dbReference type="EMBL" id="TNJ26251.1"/>
    </source>
</evidence>
<feature type="transmembrane region" description="Helical" evidence="1">
    <location>
        <begin position="318"/>
        <end position="348"/>
    </location>
</feature>
<feature type="transmembrane region" description="Helical" evidence="1">
    <location>
        <begin position="570"/>
        <end position="588"/>
    </location>
</feature>
<organism evidence="3 4">
    <name type="scientific">Giardia muris</name>
    <dbReference type="NCBI Taxonomy" id="5742"/>
    <lineage>
        <taxon>Eukaryota</taxon>
        <taxon>Metamonada</taxon>
        <taxon>Diplomonadida</taxon>
        <taxon>Hexamitidae</taxon>
        <taxon>Giardiinae</taxon>
        <taxon>Giardia</taxon>
    </lineage>
</organism>
<feature type="transmembrane region" description="Helical" evidence="1">
    <location>
        <begin position="500"/>
        <end position="523"/>
    </location>
</feature>
<dbReference type="OrthoDB" id="10333808at2759"/>
<protein>
    <submittedName>
        <fullName evidence="3">Transmembrane domain-containing protein</fullName>
    </submittedName>
</protein>